<evidence type="ECO:0000313" key="1">
    <source>
        <dbReference type="EMBL" id="KAL1265309.1"/>
    </source>
</evidence>
<keyword evidence="2" id="KW-1185">Reference proteome</keyword>
<reference evidence="1 2" key="1">
    <citation type="submission" date="2023-09" db="EMBL/GenBank/DDBJ databases">
        <authorList>
            <person name="Wang M."/>
        </authorList>
    </citation>
    <scope>NUCLEOTIDE SEQUENCE [LARGE SCALE GENOMIC DNA]</scope>
    <source>
        <strain evidence="1">GT-2023</strain>
        <tissue evidence="1">Liver</tissue>
    </source>
</reference>
<name>A0ABR3ML09_9TELE</name>
<accession>A0ABR3ML09</accession>
<comment type="caution">
    <text evidence="1">The sequence shown here is derived from an EMBL/GenBank/DDBJ whole genome shotgun (WGS) entry which is preliminary data.</text>
</comment>
<evidence type="ECO:0000313" key="2">
    <source>
        <dbReference type="Proteomes" id="UP001558613"/>
    </source>
</evidence>
<proteinExistence type="predicted"/>
<dbReference type="EMBL" id="JAYMGO010000011">
    <property type="protein sequence ID" value="KAL1265309.1"/>
    <property type="molecule type" value="Genomic_DNA"/>
</dbReference>
<protein>
    <submittedName>
        <fullName evidence="1">Uncharacterized protein</fullName>
    </submittedName>
</protein>
<organism evidence="1 2">
    <name type="scientific">Cirrhinus molitorella</name>
    <name type="common">mud carp</name>
    <dbReference type="NCBI Taxonomy" id="172907"/>
    <lineage>
        <taxon>Eukaryota</taxon>
        <taxon>Metazoa</taxon>
        <taxon>Chordata</taxon>
        <taxon>Craniata</taxon>
        <taxon>Vertebrata</taxon>
        <taxon>Euteleostomi</taxon>
        <taxon>Actinopterygii</taxon>
        <taxon>Neopterygii</taxon>
        <taxon>Teleostei</taxon>
        <taxon>Ostariophysi</taxon>
        <taxon>Cypriniformes</taxon>
        <taxon>Cyprinidae</taxon>
        <taxon>Labeoninae</taxon>
        <taxon>Labeonini</taxon>
        <taxon>Cirrhinus</taxon>
    </lineage>
</organism>
<dbReference type="Proteomes" id="UP001558613">
    <property type="component" value="Unassembled WGS sequence"/>
</dbReference>
<sequence>MAEYCNCLSVFETCVLDADEACRCGLFGPSVSRPHERTCVWIAASHQMDHGNSAHNVRCCYGNPDGHLLPESRQREELKEV</sequence>
<gene>
    <name evidence="1" type="ORF">QQF64_003336</name>
</gene>